<dbReference type="InterPro" id="IPR036249">
    <property type="entry name" value="Thioredoxin-like_sf"/>
</dbReference>
<protein>
    <recommendedName>
        <fullName evidence="5">Glutathione peroxidase</fullName>
    </recommendedName>
</protein>
<dbReference type="CDD" id="cd00340">
    <property type="entry name" value="GSH_Peroxidase"/>
    <property type="match status" value="1"/>
</dbReference>
<feature type="domain" description="Thioredoxin" evidence="6">
    <location>
        <begin position="1"/>
        <end position="158"/>
    </location>
</feature>
<organism evidence="7 8">
    <name type="scientific">Heliophilum fasciatum</name>
    <dbReference type="NCBI Taxonomy" id="35700"/>
    <lineage>
        <taxon>Bacteria</taxon>
        <taxon>Bacillati</taxon>
        <taxon>Bacillota</taxon>
        <taxon>Clostridia</taxon>
        <taxon>Eubacteriales</taxon>
        <taxon>Heliobacteriaceae</taxon>
        <taxon>Heliophilum</taxon>
    </lineage>
</organism>
<dbReference type="InterPro" id="IPR029759">
    <property type="entry name" value="GPX_AS"/>
</dbReference>
<dbReference type="PIRSF" id="PIRSF000303">
    <property type="entry name" value="Glutathion_perox"/>
    <property type="match status" value="1"/>
</dbReference>
<dbReference type="GO" id="GO:0034599">
    <property type="term" value="P:cellular response to oxidative stress"/>
    <property type="evidence" value="ECO:0007669"/>
    <property type="project" value="TreeGrafter"/>
</dbReference>
<dbReference type="Proteomes" id="UP000294813">
    <property type="component" value="Unassembled WGS sequence"/>
</dbReference>
<dbReference type="InterPro" id="IPR000889">
    <property type="entry name" value="Glutathione_peroxidase"/>
</dbReference>
<accession>A0A4R2RPU8</accession>
<evidence type="ECO:0000313" key="7">
    <source>
        <dbReference type="EMBL" id="TCP65164.1"/>
    </source>
</evidence>
<evidence type="ECO:0000256" key="4">
    <source>
        <dbReference type="PIRSR" id="PIRSR000303-1"/>
    </source>
</evidence>
<evidence type="ECO:0000256" key="1">
    <source>
        <dbReference type="ARBA" id="ARBA00006926"/>
    </source>
</evidence>
<dbReference type="InterPro" id="IPR029760">
    <property type="entry name" value="GPX_CS"/>
</dbReference>
<dbReference type="PANTHER" id="PTHR11592:SF78">
    <property type="entry name" value="GLUTATHIONE PEROXIDASE"/>
    <property type="match status" value="1"/>
</dbReference>
<dbReference type="PROSITE" id="PS51355">
    <property type="entry name" value="GLUTATHIONE_PEROXID_3"/>
    <property type="match status" value="1"/>
</dbReference>
<keyword evidence="8" id="KW-1185">Reference proteome</keyword>
<dbReference type="RefSeq" id="WP_131918583.1">
    <property type="nucleotide sequence ID" value="NZ_JAOQNU010000006.1"/>
</dbReference>
<keyword evidence="3 5" id="KW-0560">Oxidoreductase</keyword>
<dbReference type="OrthoDB" id="9809733at2"/>
<keyword evidence="2 5" id="KW-0575">Peroxidase</keyword>
<evidence type="ECO:0000259" key="6">
    <source>
        <dbReference type="PROSITE" id="PS51352"/>
    </source>
</evidence>
<dbReference type="AlphaFoldDB" id="A0A4R2RPU8"/>
<evidence type="ECO:0000256" key="5">
    <source>
        <dbReference type="RuleBase" id="RU000499"/>
    </source>
</evidence>
<dbReference type="PANTHER" id="PTHR11592">
    <property type="entry name" value="GLUTATHIONE PEROXIDASE"/>
    <property type="match status" value="1"/>
</dbReference>
<evidence type="ECO:0000256" key="2">
    <source>
        <dbReference type="ARBA" id="ARBA00022559"/>
    </source>
</evidence>
<dbReference type="Pfam" id="PF00255">
    <property type="entry name" value="GSHPx"/>
    <property type="match status" value="1"/>
</dbReference>
<dbReference type="GO" id="GO:0004601">
    <property type="term" value="F:peroxidase activity"/>
    <property type="evidence" value="ECO:0007669"/>
    <property type="project" value="UniProtKB-KW"/>
</dbReference>
<evidence type="ECO:0000313" key="8">
    <source>
        <dbReference type="Proteomes" id="UP000294813"/>
    </source>
</evidence>
<evidence type="ECO:0000256" key="3">
    <source>
        <dbReference type="ARBA" id="ARBA00023002"/>
    </source>
</evidence>
<sequence length="158" mass="18010">MSVYDFTAKTIAGKEKPLADYRGKVLIIVNTASHCGFTSQYKGLQKLYEQYNEAGFEILGFPCNQFMNQEPGTNDEIESFCQINFGVTFQLFDKIDVNGPDAHPLYKYLVKEAPGFLQTEAIKWNFTKFMVDRQGRVVKRFAPTVTPEEMEAEIKALL</sequence>
<name>A0A4R2RPU8_9FIRM</name>
<proteinExistence type="inferred from homology"/>
<dbReference type="PROSITE" id="PS00763">
    <property type="entry name" value="GLUTATHIONE_PEROXID_2"/>
    <property type="match status" value="1"/>
</dbReference>
<comment type="similarity">
    <text evidence="1 5">Belongs to the glutathione peroxidase family.</text>
</comment>
<dbReference type="Gene3D" id="3.40.30.10">
    <property type="entry name" value="Glutaredoxin"/>
    <property type="match status" value="1"/>
</dbReference>
<gene>
    <name evidence="7" type="ORF">EDD73_10647</name>
</gene>
<dbReference type="PRINTS" id="PR01011">
    <property type="entry name" value="GLUTPROXDASE"/>
</dbReference>
<dbReference type="PROSITE" id="PS51352">
    <property type="entry name" value="THIOREDOXIN_2"/>
    <property type="match status" value="1"/>
</dbReference>
<comment type="caution">
    <text evidence="7">The sequence shown here is derived from an EMBL/GenBank/DDBJ whole genome shotgun (WGS) entry which is preliminary data.</text>
</comment>
<dbReference type="FunFam" id="3.40.30.10:FF:000010">
    <property type="entry name" value="Glutathione peroxidase"/>
    <property type="match status" value="1"/>
</dbReference>
<dbReference type="InterPro" id="IPR013766">
    <property type="entry name" value="Thioredoxin_domain"/>
</dbReference>
<feature type="active site" evidence="4">
    <location>
        <position position="35"/>
    </location>
</feature>
<dbReference type="EMBL" id="SLXT01000006">
    <property type="protein sequence ID" value="TCP65164.1"/>
    <property type="molecule type" value="Genomic_DNA"/>
</dbReference>
<reference evidence="7 8" key="1">
    <citation type="submission" date="2019-03" db="EMBL/GenBank/DDBJ databases">
        <title>Genomic Encyclopedia of Type Strains, Phase IV (KMG-IV): sequencing the most valuable type-strain genomes for metagenomic binning, comparative biology and taxonomic classification.</title>
        <authorList>
            <person name="Goeker M."/>
        </authorList>
    </citation>
    <scope>NUCLEOTIDE SEQUENCE [LARGE SCALE GENOMIC DNA]</scope>
    <source>
        <strain evidence="7 8">DSM 11170</strain>
    </source>
</reference>
<dbReference type="PROSITE" id="PS00460">
    <property type="entry name" value="GLUTATHIONE_PEROXID_1"/>
    <property type="match status" value="1"/>
</dbReference>
<dbReference type="SUPFAM" id="SSF52833">
    <property type="entry name" value="Thioredoxin-like"/>
    <property type="match status" value="1"/>
</dbReference>